<feature type="transmembrane region" description="Helical" evidence="1">
    <location>
        <begin position="28"/>
        <end position="51"/>
    </location>
</feature>
<name>A0A921HPJ9_9FIRM</name>
<keyword evidence="1" id="KW-1133">Transmembrane helix</keyword>
<evidence type="ECO:0000313" key="3">
    <source>
        <dbReference type="Proteomes" id="UP000780768"/>
    </source>
</evidence>
<evidence type="ECO:0000256" key="1">
    <source>
        <dbReference type="SAM" id="Phobius"/>
    </source>
</evidence>
<comment type="caution">
    <text evidence="2">The sequence shown here is derived from an EMBL/GenBank/DDBJ whole genome shotgun (WGS) entry which is preliminary data.</text>
</comment>
<proteinExistence type="predicted"/>
<dbReference type="Proteomes" id="UP000780768">
    <property type="component" value="Unassembled WGS sequence"/>
</dbReference>
<accession>A0A921HPJ9</accession>
<evidence type="ECO:0000313" key="2">
    <source>
        <dbReference type="EMBL" id="HJF85218.1"/>
    </source>
</evidence>
<keyword evidence="1" id="KW-0812">Transmembrane</keyword>
<keyword evidence="1" id="KW-0472">Membrane</keyword>
<dbReference type="AlphaFoldDB" id="A0A921HPJ9"/>
<dbReference type="RefSeq" id="WP_303691740.1">
    <property type="nucleotide sequence ID" value="NZ_CAKMHU010000011.1"/>
</dbReference>
<organism evidence="2 3">
    <name type="scientific">Megamonas hypermegale</name>
    <dbReference type="NCBI Taxonomy" id="158847"/>
    <lineage>
        <taxon>Bacteria</taxon>
        <taxon>Bacillati</taxon>
        <taxon>Bacillota</taxon>
        <taxon>Negativicutes</taxon>
        <taxon>Selenomonadales</taxon>
        <taxon>Selenomonadaceae</taxon>
        <taxon>Megamonas</taxon>
    </lineage>
</organism>
<reference evidence="2" key="1">
    <citation type="journal article" date="2021" name="PeerJ">
        <title>Extensive microbial diversity within the chicken gut microbiome revealed by metagenomics and culture.</title>
        <authorList>
            <person name="Gilroy R."/>
            <person name="Ravi A."/>
            <person name="Getino M."/>
            <person name="Pursley I."/>
            <person name="Horton D.L."/>
            <person name="Alikhan N.F."/>
            <person name="Baker D."/>
            <person name="Gharbi K."/>
            <person name="Hall N."/>
            <person name="Watson M."/>
            <person name="Adriaenssens E.M."/>
            <person name="Foster-Nyarko E."/>
            <person name="Jarju S."/>
            <person name="Secka A."/>
            <person name="Antonio M."/>
            <person name="Oren A."/>
            <person name="Chaudhuri R.R."/>
            <person name="La Ragione R."/>
            <person name="Hildebrand F."/>
            <person name="Pallen M.J."/>
        </authorList>
    </citation>
    <scope>NUCLEOTIDE SEQUENCE</scope>
    <source>
        <strain evidence="2">7318</strain>
    </source>
</reference>
<dbReference type="EMBL" id="DYVR01000169">
    <property type="protein sequence ID" value="HJF85218.1"/>
    <property type="molecule type" value="Genomic_DNA"/>
</dbReference>
<feature type="transmembrane region" description="Helical" evidence="1">
    <location>
        <begin position="5"/>
        <end position="22"/>
    </location>
</feature>
<reference evidence="2" key="2">
    <citation type="submission" date="2021-09" db="EMBL/GenBank/DDBJ databases">
        <authorList>
            <person name="Gilroy R."/>
        </authorList>
    </citation>
    <scope>NUCLEOTIDE SEQUENCE</scope>
    <source>
        <strain evidence="2">7318</strain>
    </source>
</reference>
<sequence>MKNIFFWETLVFLIGGIILSLASSNPVMLAVTIGFDLGIMLIQFIGVKLVLSGEETAAKTTENEEDYSSYHRAHSL</sequence>
<gene>
    <name evidence="2" type="ORF">K8V65_06125</name>
</gene>
<protein>
    <submittedName>
        <fullName evidence="2">Uncharacterized protein</fullName>
    </submittedName>
</protein>